<evidence type="ECO:0000259" key="1">
    <source>
        <dbReference type="PROSITE" id="PS51833"/>
    </source>
</evidence>
<feature type="domain" description="HDOD" evidence="1">
    <location>
        <begin position="34"/>
        <end position="231"/>
    </location>
</feature>
<dbReference type="Gene3D" id="1.10.3210.10">
    <property type="entry name" value="Hypothetical protein af1432"/>
    <property type="match status" value="1"/>
</dbReference>
<dbReference type="AlphaFoldDB" id="A0A5K7YGB8"/>
<accession>A0A5K7YGB8</accession>
<keyword evidence="3" id="KW-1185">Reference proteome</keyword>
<dbReference type="Gene3D" id="3.30.450.40">
    <property type="match status" value="1"/>
</dbReference>
<dbReference type="SUPFAM" id="SSF55781">
    <property type="entry name" value="GAF domain-like"/>
    <property type="match status" value="1"/>
</dbReference>
<dbReference type="InterPro" id="IPR052340">
    <property type="entry name" value="RNase_Y/CdgJ"/>
</dbReference>
<proteinExistence type="predicted"/>
<dbReference type="KEGG" id="dalk:DSCA_20460"/>
<name>A0A5K7YGB8_9BACT</name>
<reference evidence="2 3" key="1">
    <citation type="submission" date="2019-11" db="EMBL/GenBank/DDBJ databases">
        <title>Comparative genomics of hydrocarbon-degrading Desulfosarcina strains.</title>
        <authorList>
            <person name="Watanabe M."/>
            <person name="Kojima H."/>
            <person name="Fukui M."/>
        </authorList>
    </citation>
    <scope>NUCLEOTIDE SEQUENCE [LARGE SCALE GENOMIC DNA]</scope>
    <source>
        <strain evidence="2 3">PL12</strain>
    </source>
</reference>
<dbReference type="SUPFAM" id="SSF109604">
    <property type="entry name" value="HD-domain/PDEase-like"/>
    <property type="match status" value="1"/>
</dbReference>
<dbReference type="Proteomes" id="UP000427906">
    <property type="component" value="Chromosome"/>
</dbReference>
<dbReference type="PROSITE" id="PS51833">
    <property type="entry name" value="HDOD"/>
    <property type="match status" value="1"/>
</dbReference>
<dbReference type="PANTHER" id="PTHR33525:SF4">
    <property type="entry name" value="CYCLIC DI-GMP PHOSPHODIESTERASE CDGJ"/>
    <property type="match status" value="1"/>
</dbReference>
<gene>
    <name evidence="2" type="ORF">DSCA_20460</name>
</gene>
<sequence length="535" mass="59704">MNMDQKTAALPKAADRGESALDRLLKRIGRTEEFPTISKYVMEINQKLAVNPDDSNATDLANVILKDHALTSKLLKMVNSAFYGLAAGKVSTITRAVVVLGYENVRLATLSLGLFEHFKSKSSAKHLKEVVVGAFWSGMMSRELASMDGTVNPEEAFVCAMMTHLGKMAMIHYLPEEYRNICICMADRGIGEARAIRSACGVSYEQLGMALARQWNLPPQICNAIQPLSREELQDKKNPPERLRVLSGFVKALCDTIHGGGQAADKNRIKGILEHYQPHVTISGKQLKTLIKDSLENVHQHAHALSLNTSQSTFIEQLSAIYTLRKRPSPAEAVPAMPDRPNDSFHLTDDHLLKARARIPGTRNPKDIIMEGIQELSQIMMADYDVDTIALMSLEIFYRALDFQRALMFIQDSATRRMSVRFGYGHNCQQLIGSTGFQLGSSTDVFNLSIQVGKDLIVADSYDEKMTHIVPPWYRNKIDAPAFVFLPVVFQKVCIGALYADRDTEGLPISDAEHSYLSMLRNQLVLSIKYRQRTA</sequence>
<dbReference type="EMBL" id="AP021874">
    <property type="protein sequence ID" value="BBO68116.1"/>
    <property type="molecule type" value="Genomic_DNA"/>
</dbReference>
<protein>
    <recommendedName>
        <fullName evidence="1">HDOD domain-containing protein</fullName>
    </recommendedName>
</protein>
<dbReference type="OrthoDB" id="9791419at2"/>
<dbReference type="InterPro" id="IPR013976">
    <property type="entry name" value="HDOD"/>
</dbReference>
<organism evidence="2 3">
    <name type="scientific">Desulfosarcina alkanivorans</name>
    <dbReference type="NCBI Taxonomy" id="571177"/>
    <lineage>
        <taxon>Bacteria</taxon>
        <taxon>Pseudomonadati</taxon>
        <taxon>Thermodesulfobacteriota</taxon>
        <taxon>Desulfobacteria</taxon>
        <taxon>Desulfobacterales</taxon>
        <taxon>Desulfosarcinaceae</taxon>
        <taxon>Desulfosarcina</taxon>
    </lineage>
</organism>
<dbReference type="PANTHER" id="PTHR33525">
    <property type="match status" value="1"/>
</dbReference>
<evidence type="ECO:0000313" key="2">
    <source>
        <dbReference type="EMBL" id="BBO68116.1"/>
    </source>
</evidence>
<dbReference type="InterPro" id="IPR029016">
    <property type="entry name" value="GAF-like_dom_sf"/>
</dbReference>
<evidence type="ECO:0000313" key="3">
    <source>
        <dbReference type="Proteomes" id="UP000427906"/>
    </source>
</evidence>
<dbReference type="Pfam" id="PF08668">
    <property type="entry name" value="HDOD"/>
    <property type="match status" value="1"/>
</dbReference>